<gene>
    <name evidence="1" type="ORF">H9712_04885</name>
</gene>
<reference evidence="1" key="1">
    <citation type="journal article" date="2021" name="PeerJ">
        <title>Extensive microbial diversity within the chicken gut microbiome revealed by metagenomics and culture.</title>
        <authorList>
            <person name="Gilroy R."/>
            <person name="Ravi A."/>
            <person name="Getino M."/>
            <person name="Pursley I."/>
            <person name="Horton D.L."/>
            <person name="Alikhan N.F."/>
            <person name="Baker D."/>
            <person name="Gharbi K."/>
            <person name="Hall N."/>
            <person name="Watson M."/>
            <person name="Adriaenssens E.M."/>
            <person name="Foster-Nyarko E."/>
            <person name="Jarju S."/>
            <person name="Secka A."/>
            <person name="Antonio M."/>
            <person name="Oren A."/>
            <person name="Chaudhuri R.R."/>
            <person name="La Ragione R."/>
            <person name="Hildebrand F."/>
            <person name="Pallen M.J."/>
        </authorList>
    </citation>
    <scope>NUCLEOTIDE SEQUENCE</scope>
    <source>
        <strain evidence="1">CHK192-8294</strain>
    </source>
</reference>
<reference evidence="1" key="2">
    <citation type="submission" date="2021-04" db="EMBL/GenBank/DDBJ databases">
        <authorList>
            <person name="Gilroy R."/>
        </authorList>
    </citation>
    <scope>NUCLEOTIDE SEQUENCE</scope>
    <source>
        <strain evidence="1">CHK192-8294</strain>
    </source>
</reference>
<dbReference type="AlphaFoldDB" id="A0A9D2SA80"/>
<comment type="caution">
    <text evidence="1">The sequence shown here is derived from an EMBL/GenBank/DDBJ whole genome shotgun (WGS) entry which is preliminary data.</text>
</comment>
<organism evidence="1 2">
    <name type="scientific">Candidatus Flavonifractor intestinigallinarum</name>
    <dbReference type="NCBI Taxonomy" id="2838586"/>
    <lineage>
        <taxon>Bacteria</taxon>
        <taxon>Bacillati</taxon>
        <taxon>Bacillota</taxon>
        <taxon>Clostridia</taxon>
        <taxon>Eubacteriales</taxon>
        <taxon>Oscillospiraceae</taxon>
        <taxon>Flavonifractor</taxon>
    </lineage>
</organism>
<evidence type="ECO:0000313" key="1">
    <source>
        <dbReference type="EMBL" id="HJB80298.1"/>
    </source>
</evidence>
<sequence>MAFSFELKLAISSELYGAISAGPEQLLLICQLHLETESFEKLIRTLYDKKLMLADKSLTYTVIESIIKETGGSFKANSNQTSLEEDASIISKISFAVSSSLKGNPRQAKRFLNTFFVRKNLASLYFGAEIDLSVMAKLLALETIDIKAFRKLYEWNSEFDGEIKQLKEVETCINNDKELNENYKLWKNPRVIRWVKSEPKNLFKMDLSKYFYLSRESLSSTENVSASFNEAERKMLAAIQNCLQGQEDARLEELMDMEPESQHKICDAVLVHFKSDTINLSMISRVYKEYPDYQSDIIDALKAKPSSFFGPASIPHITRMYSANATQISNLLDDLEKSQKISQAIKSQITGGNFAVKAVDRR</sequence>
<protein>
    <submittedName>
        <fullName evidence="1">Uncharacterized protein</fullName>
    </submittedName>
</protein>
<proteinExistence type="predicted"/>
<evidence type="ECO:0000313" key="2">
    <source>
        <dbReference type="Proteomes" id="UP000823921"/>
    </source>
</evidence>
<name>A0A9D2SA80_9FIRM</name>
<accession>A0A9D2SA80</accession>
<dbReference type="Proteomes" id="UP000823921">
    <property type="component" value="Unassembled WGS sequence"/>
</dbReference>
<dbReference type="EMBL" id="DWXO01000050">
    <property type="protein sequence ID" value="HJB80298.1"/>
    <property type="molecule type" value="Genomic_DNA"/>
</dbReference>